<evidence type="ECO:0000313" key="3">
    <source>
        <dbReference type="WBParaSite" id="SRAE_X000040100.1"/>
    </source>
</evidence>
<dbReference type="CTD" id="36383454"/>
<dbReference type="Proteomes" id="UP000035682">
    <property type="component" value="Unplaced"/>
</dbReference>
<dbReference type="Gene3D" id="3.40.630.30">
    <property type="match status" value="1"/>
</dbReference>
<dbReference type="GeneID" id="36383454"/>
<accession>A0A090LTV0</accession>
<dbReference type="eggNOG" id="ENOG502T9VK">
    <property type="taxonomic scope" value="Eukaryota"/>
</dbReference>
<reference evidence="3" key="2">
    <citation type="submission" date="2020-12" db="UniProtKB">
        <authorList>
            <consortium name="WormBaseParasite"/>
        </authorList>
    </citation>
    <scope>IDENTIFICATION</scope>
</reference>
<dbReference type="InterPro" id="IPR016181">
    <property type="entry name" value="Acyl_CoA_acyltransferase"/>
</dbReference>
<keyword evidence="1" id="KW-0808">Transferase</keyword>
<reference evidence="1 2" key="1">
    <citation type="submission" date="2014-09" db="EMBL/GenBank/DDBJ databases">
        <authorList>
            <person name="Martin A.A."/>
        </authorList>
    </citation>
    <scope>NUCLEOTIDE SEQUENCE</scope>
    <source>
        <strain evidence="2">ED321</strain>
        <strain evidence="1">ED321 Heterogonic</strain>
    </source>
</reference>
<gene>
    <name evidence="1 3 4" type="ORF">SRAE_X000040100</name>
</gene>
<sequence>MTMNIIFRKPNDNDIDKINHFIADIFNKVEPVNQGIGLCGNCMLNWASSPPISIGKLSIDSNLSLLAEHEGQLIGARLISISDRPQKIDNDVSINFEYCDKCKKKGEDFDRFLKMLYKLKNQVWDLVPSDVTKLAHREISAVKKEYQRKGIGRQLAEKEFSDEYLRSLGIHGIVSETSSIANQHLLKSIGFKPLAEEKYSDYDIHPADGGQSLVLNFKKI</sequence>
<dbReference type="CDD" id="cd04301">
    <property type="entry name" value="NAT_SF"/>
    <property type="match status" value="1"/>
</dbReference>
<evidence type="ECO:0000313" key="4">
    <source>
        <dbReference type="WormBase" id="SRAE_X000040100"/>
    </source>
</evidence>
<dbReference type="WormBase" id="SRAE_X000040100">
    <property type="protein sequence ID" value="SRP10595"/>
    <property type="gene ID" value="WBGene00265960"/>
</dbReference>
<keyword evidence="1" id="KW-0012">Acyltransferase</keyword>
<name>A0A090LTV0_STRRB</name>
<dbReference type="OrthoDB" id="41532at2759"/>
<dbReference type="STRING" id="34506.A0A090LTV0"/>
<evidence type="ECO:0000313" key="1">
    <source>
        <dbReference type="EMBL" id="CEF71074.1"/>
    </source>
</evidence>
<keyword evidence="2" id="KW-1185">Reference proteome</keyword>
<dbReference type="SUPFAM" id="SSF55729">
    <property type="entry name" value="Acyl-CoA N-acyltransferases (Nat)"/>
    <property type="match status" value="1"/>
</dbReference>
<dbReference type="WBParaSite" id="SRAE_X000040100.1">
    <property type="protein sequence ID" value="SRAE_X000040100.1"/>
    <property type="gene ID" value="WBGene00265960"/>
</dbReference>
<dbReference type="AlphaFoldDB" id="A0A090LTV0"/>
<dbReference type="PANTHER" id="PTHR20905:SF30">
    <property type="entry name" value="N-ACETYLTRANSFERASE DOMAIN-CONTAINING PROTEIN"/>
    <property type="match status" value="1"/>
</dbReference>
<protein>
    <submittedName>
        <fullName evidence="1 3">GNAT domain and Acyl-CoA N-acyltransferase domain-containing protein</fullName>
    </submittedName>
</protein>
<dbReference type="GO" id="GO:0008080">
    <property type="term" value="F:N-acetyltransferase activity"/>
    <property type="evidence" value="ECO:0007669"/>
    <property type="project" value="TreeGrafter"/>
</dbReference>
<dbReference type="RefSeq" id="XP_024510270.1">
    <property type="nucleotide sequence ID" value="XM_024644742.1"/>
</dbReference>
<organism evidence="1">
    <name type="scientific">Strongyloides ratti</name>
    <name type="common">Parasitic roundworm</name>
    <dbReference type="NCBI Taxonomy" id="34506"/>
    <lineage>
        <taxon>Eukaryota</taxon>
        <taxon>Metazoa</taxon>
        <taxon>Ecdysozoa</taxon>
        <taxon>Nematoda</taxon>
        <taxon>Chromadorea</taxon>
        <taxon>Rhabditida</taxon>
        <taxon>Tylenchina</taxon>
        <taxon>Panagrolaimomorpha</taxon>
        <taxon>Strongyloidoidea</taxon>
        <taxon>Strongyloididae</taxon>
        <taxon>Strongyloides</taxon>
    </lineage>
</organism>
<dbReference type="PANTHER" id="PTHR20905">
    <property type="entry name" value="N-ACETYLTRANSFERASE-RELATED"/>
    <property type="match status" value="1"/>
</dbReference>
<dbReference type="EMBL" id="LN609530">
    <property type="protein sequence ID" value="CEF71074.1"/>
    <property type="molecule type" value="Genomic_DNA"/>
</dbReference>
<proteinExistence type="predicted"/>
<evidence type="ECO:0000313" key="2">
    <source>
        <dbReference type="Proteomes" id="UP000035682"/>
    </source>
</evidence>